<evidence type="ECO:0000256" key="4">
    <source>
        <dbReference type="ARBA" id="ARBA00022801"/>
    </source>
</evidence>
<comment type="caution">
    <text evidence="9">The sequence shown here is derived from an EMBL/GenBank/DDBJ whole genome shotgun (WGS) entry which is preliminary data.</text>
</comment>
<feature type="transmembrane region" description="Helical" evidence="7">
    <location>
        <begin position="144"/>
        <end position="163"/>
    </location>
</feature>
<keyword evidence="2" id="KW-1003">Cell membrane</keyword>
<dbReference type="PANTHER" id="PTHR14969:SF62">
    <property type="entry name" value="DECAPRENYLPHOSPHORYL-5-PHOSPHORIBOSE PHOSPHATASE RV3807C-RELATED"/>
    <property type="match status" value="1"/>
</dbReference>
<reference evidence="10" key="1">
    <citation type="submission" date="2017-05" db="EMBL/GenBank/DDBJ databases">
        <title>Physiological properties and genetic analysis related to exopolysaccharide production of fresh-water unicellular cyanobacterium Aphanothece sacrum, Suizenji Nori, that has been cultured as a food source in Japan.</title>
        <authorList>
            <person name="Kanesaki Y."/>
            <person name="Yoshikawa S."/>
            <person name="Ohki K."/>
        </authorList>
    </citation>
    <scope>NUCLEOTIDE SEQUENCE [LARGE SCALE GENOMIC DNA]</scope>
    <source>
        <strain evidence="10">FPU1</strain>
    </source>
</reference>
<evidence type="ECO:0000256" key="5">
    <source>
        <dbReference type="ARBA" id="ARBA00022989"/>
    </source>
</evidence>
<sequence length="228" mass="26418">MKNLDLIKIRKKSYNWLIINWRTLIIGTIIPLLIFSILAWKVSEAKKGFSWDIFILLQIHTTAQPFLDQIAQILTQLGDFPKITGLLIPIIILLIYQKKWRQLAYFIITLLGKLVISVNTKIFFHRIRPHLWESMYSRPEDFSFPSGHAMGSMTLVMILLMITWGSRWSLLVGIFGSLFVLVIAWTRLYLGVHFPSDILGGWMLAIVWTIGMSLLFNIRQSNRTNLDA</sequence>
<dbReference type="AlphaFoldDB" id="A0A401IJX3"/>
<evidence type="ECO:0000256" key="7">
    <source>
        <dbReference type="SAM" id="Phobius"/>
    </source>
</evidence>
<keyword evidence="6 7" id="KW-0472">Membrane</keyword>
<dbReference type="RefSeq" id="WP_124976941.1">
    <property type="nucleotide sequence ID" value="NZ_BDQK01000013.1"/>
</dbReference>
<evidence type="ECO:0000313" key="9">
    <source>
        <dbReference type="EMBL" id="GBF81516.1"/>
    </source>
</evidence>
<dbReference type="SMART" id="SM00014">
    <property type="entry name" value="acidPPc"/>
    <property type="match status" value="1"/>
</dbReference>
<evidence type="ECO:0000256" key="1">
    <source>
        <dbReference type="ARBA" id="ARBA00004651"/>
    </source>
</evidence>
<dbReference type="GO" id="GO:0016787">
    <property type="term" value="F:hydrolase activity"/>
    <property type="evidence" value="ECO:0007669"/>
    <property type="project" value="UniProtKB-KW"/>
</dbReference>
<keyword evidence="3 7" id="KW-0812">Transmembrane</keyword>
<keyword evidence="10" id="KW-1185">Reference proteome</keyword>
<dbReference type="SUPFAM" id="SSF48317">
    <property type="entry name" value="Acid phosphatase/Vanadium-dependent haloperoxidase"/>
    <property type="match status" value="1"/>
</dbReference>
<dbReference type="InterPro" id="IPR000326">
    <property type="entry name" value="PAP2/HPO"/>
</dbReference>
<comment type="subcellular location">
    <subcellularLocation>
        <location evidence="1">Cell membrane</location>
        <topology evidence="1">Multi-pass membrane protein</topology>
    </subcellularLocation>
</comment>
<feature type="transmembrane region" description="Helical" evidence="7">
    <location>
        <begin position="170"/>
        <end position="192"/>
    </location>
</feature>
<feature type="transmembrane region" description="Helical" evidence="7">
    <location>
        <begin position="198"/>
        <end position="218"/>
    </location>
</feature>
<keyword evidence="4" id="KW-0378">Hydrolase</keyword>
<feature type="transmembrane region" description="Helical" evidence="7">
    <location>
        <begin position="80"/>
        <end position="96"/>
    </location>
</feature>
<dbReference type="InterPro" id="IPR036938">
    <property type="entry name" value="PAP2/HPO_sf"/>
</dbReference>
<dbReference type="Gene3D" id="1.20.144.10">
    <property type="entry name" value="Phosphatidic acid phosphatase type 2/haloperoxidase"/>
    <property type="match status" value="1"/>
</dbReference>
<evidence type="ECO:0000256" key="3">
    <source>
        <dbReference type="ARBA" id="ARBA00022692"/>
    </source>
</evidence>
<feature type="domain" description="Phosphatidic acid phosphatase type 2/haloperoxidase" evidence="8">
    <location>
        <begin position="103"/>
        <end position="213"/>
    </location>
</feature>
<keyword evidence="5 7" id="KW-1133">Transmembrane helix</keyword>
<proteinExistence type="predicted"/>
<dbReference type="OrthoDB" id="9789113at2"/>
<dbReference type="GO" id="GO:0005886">
    <property type="term" value="C:plasma membrane"/>
    <property type="evidence" value="ECO:0007669"/>
    <property type="project" value="UniProtKB-SubCell"/>
</dbReference>
<evidence type="ECO:0000256" key="6">
    <source>
        <dbReference type="ARBA" id="ARBA00023136"/>
    </source>
</evidence>
<evidence type="ECO:0000256" key="2">
    <source>
        <dbReference type="ARBA" id="ARBA00022475"/>
    </source>
</evidence>
<gene>
    <name evidence="9" type="ORF">AsFPU1_2930</name>
</gene>
<accession>A0A401IJX3</accession>
<dbReference type="CDD" id="cd03392">
    <property type="entry name" value="PAP2_like_2"/>
    <property type="match status" value="1"/>
</dbReference>
<feature type="transmembrane region" description="Helical" evidence="7">
    <location>
        <begin position="21"/>
        <end position="40"/>
    </location>
</feature>
<evidence type="ECO:0000313" key="10">
    <source>
        <dbReference type="Proteomes" id="UP000287247"/>
    </source>
</evidence>
<organism evidence="9 10">
    <name type="scientific">Aphanothece sacrum FPU1</name>
    <dbReference type="NCBI Taxonomy" id="1920663"/>
    <lineage>
        <taxon>Bacteria</taxon>
        <taxon>Bacillati</taxon>
        <taxon>Cyanobacteriota</taxon>
        <taxon>Cyanophyceae</taxon>
        <taxon>Oscillatoriophycideae</taxon>
        <taxon>Chroococcales</taxon>
        <taxon>Aphanothecaceae</taxon>
        <taxon>Aphanothece</taxon>
    </lineage>
</organism>
<feature type="transmembrane region" description="Helical" evidence="7">
    <location>
        <begin position="103"/>
        <end position="124"/>
    </location>
</feature>
<protein>
    <submittedName>
        <fullName evidence="9">PA-phosphatase</fullName>
    </submittedName>
</protein>
<dbReference type="PANTHER" id="PTHR14969">
    <property type="entry name" value="SPHINGOSINE-1-PHOSPHATE PHOSPHOHYDROLASE"/>
    <property type="match status" value="1"/>
</dbReference>
<dbReference type="EMBL" id="BDQK01000013">
    <property type="protein sequence ID" value="GBF81516.1"/>
    <property type="molecule type" value="Genomic_DNA"/>
</dbReference>
<name>A0A401IJX3_APHSA</name>
<dbReference type="Pfam" id="PF01569">
    <property type="entry name" value="PAP2"/>
    <property type="match status" value="1"/>
</dbReference>
<dbReference type="Proteomes" id="UP000287247">
    <property type="component" value="Unassembled WGS sequence"/>
</dbReference>
<evidence type="ECO:0000259" key="8">
    <source>
        <dbReference type="SMART" id="SM00014"/>
    </source>
</evidence>